<dbReference type="InterPro" id="IPR019734">
    <property type="entry name" value="TPR_rpt"/>
</dbReference>
<feature type="domain" description="Protein kinase" evidence="6">
    <location>
        <begin position="1187"/>
        <end position="1426"/>
    </location>
</feature>
<dbReference type="SMART" id="SM00028">
    <property type="entry name" value="TPR"/>
    <property type="match status" value="3"/>
</dbReference>
<evidence type="ECO:0000256" key="5">
    <source>
        <dbReference type="SAM" id="MobiDB-lite"/>
    </source>
</evidence>
<dbReference type="SMART" id="SM00220">
    <property type="entry name" value="S_TKc"/>
    <property type="match status" value="1"/>
</dbReference>
<sequence>MKKKYEDFIQNIRKKLSSPVLDNVYSVEIKIFEEPNKYFEKDIADLRNRNPGPLTMFTFFEEEYLFLRYESLFVILNLHQSIKNKFEPFKDTEYIPICNEDIVKMKKYFKGLKIREDYKLDQKQFVNKVLGIRPNIKHPFFEMTFKPLFFYLIYRFDYPKSLFQDDSFFEFRNKKISEKNDYFNDKQKSGHDIDQNNFFHMKDFIRIEDKKAFNINKYHIALYIPTFHLFVLKYSVEYSEMEKEIDFHQHNNYWLFIKCYGYFYDGKNRYLVYKYMCQENFINYCQSANRTSRLINLLRLLFAMDYLHSKGYIYRNLRASKVILDDENLVYLSNFSYVWKADEEGTFESQVGTTIMMSNEQNSGFISFSTDIYSLGKMILLLFNGEYYVNKEDKSYEHFLGEFAKLKGNYGKLNDVVDRCLKENGNARITTKEFINQIDEIIQTFPNENIDKQKVYQHLKLLKEKSLKYIVWKYNIKNFVEFFKNNFIDINANDKNTNDKNTNDKNTNDKNTNDKNTNDKNTNDDKQSKKTIFDFPIFQQGKNQPDMLKDVDINTIRSVNELFDINLFKVESYEKDKDIFNDFFKNSFAPFIVVGIEKVNDQKYLFIAFEASFLICKLSILEEDNHFYEKKLMNLFQSNLFIYTTTEEQLNEFSKIFNTNKMKIMKDEIFFRLIKSFLLKSKEEQQLISDEYAIKAYPLIIGYSIKRFYFRKEQFNDPYFFNYDKICRYVRDRYFYDKDFYILETIDTSRNIGWFIPTRQIFTIFVFKSKKDLNLPSYKYNINHPSITLYFGYLEQNENLQPDQDRLYYYLYEITNDYSLNQLLNLKSPILEDPTIKCKIVINLLCSYDYLNRQLIDDKIISENFIDSKYIFIDVNLNVKIIYPFILPEETIEKSMMNFSLILLSLYYSSKGIDLSCNIAEKSFEKIPNNYSIPEDKYPLYFIYNKCANIQKESLNNKKNAIYDIIGFIFNDSNLFGPVNQFSIANEFKILKINYERGNYRISFKIKGEFFFNDSTLPKDIKDFTIYYLLLEKEIFFNELLQRKTSPLISFFLDKIEGQMTFIMCYSKVIIIYHIFGDLSDFESFLLNFNDKVLFPINETSLYNFQKIFQSISNTFNLVIDPKLLEKNIDDIATQLQKNQNQLDFSCLKVVILYLIKRYDFKSKDFDDSSFQVSPINEFTTFNKNDFFLLHAIGIGATSTIILAIHKSTFHVFVIKNFKTDFDTLFQRELGIYSKYFETLGPFIVKCYGFIRNSFMLVFDYMANGTLNIIREKKLIDDTINTKVVLRILSSIAFLHSERMIYKDLKPENILFNHDFEPFLTDLGAISNEENVTSHFGNPLFAAPEFLNDKEYKNKVDVYSFGLLLFYICTDNEDFITKNQIVKQQLIPTRCHIYQNIYTQSTKEDQRNRPNSIDLLFEIIYNELFFPNTNKDEIYLLVNQIVTDINFKDQEIYKPFFIMKGIAYQEDFELALELIEESELQILENELLCNELANIYMFDIKDYQKAFEYYSIASDKGNYKAENMIGIGYYTGVFGEKNFSKALDIFDMIKDEDSDALNNYAYLLAFGSVDQQDKEFEDDQKRLKTAVSFFHKAIKKSNKKESFINLGDIYSKTDIPKAIRFYIQACDFNFDIPYLRLADLCVINNGVINKKGADYYYEKALKINKNLDTYRQIYNYYLNARLECSEEFVIECLIALKEFFQIGLIYYNRNDLDVAKEYFLKASKKGNSHAQNYLGIIYFNEERKKGLLSDNSQSLKYFKKAAKDKNNFIAQYNLGLIYYIHCETKSYFKAFQLFFNTQEKLAKSNVKLGQIYENAINIEKAIYFYEKALELSHDGYPSLLNKIGLFYATGDGVAMSDSKAIQYFKKAHLLNYLAASNNLGLILMHCYKKGNSIEEAYGHFFYLHEYYKYILSSCNLGFYYEESQRIDDSIHYFEEALKNFKRKYMNNESQQSDNANTETQDELTLLKEANDNILGENNEQDECLFIIIFYTYMLILSYYLSIYDQNLNSKRAVEYHFKDLLTFYRKFNLSKIIKNLNDHNDIAQKEQINTYFDDFFTENISKSFLTFKDLKFLLSIEIKVLKKEIHKNQLEILFCHHRRSKNDEERHIQNNLFYSYFLNLQGDQSINSISNYVNNVFSDIAPIHNFQIDAHFSFLNLYPEELCLGELYSPIKFFFISKLNSKIKGQIKRIAEGAKYFFYETRSHENSMIFSLIVNNYFWIFFPTSKNQMLKNQDEIFLLLPDQIKIEESQVSQYFSQKEFDTYLAYIHQFLLKNKTDLKMSFIKAISYYSLLHHYFYPNQQTNSETEFDSSYYLRLKEIEEHKYKIINIQTNSVFMLKENESKEERKEEINFYSYFSFFQFKMIVPKLIGKVEYENSLIYEYFDNFSDFFDEKWPELDNTNKTLILAKMVNLIHHLHLKDVILCGLQLDSFSIRNDQNGFDIRVNDLYHFHKPDYSVLSDSEYVAPEIKEKSDNISYLSDIFSLGKIAEKLGFFSKELNIFDFCRSENPNDRPNTLTIMIYIHSGENYFENVDTQIVNSFIEAAILESVKAGSKLELSNEFKTILSKKSKFAELTTKIENFKKQSKKSKINSLLNQQNNE</sequence>
<dbReference type="Gene3D" id="1.25.40.10">
    <property type="entry name" value="Tetratricopeptide repeat domain"/>
    <property type="match status" value="3"/>
</dbReference>
<feature type="compositionally biased region" description="Basic and acidic residues" evidence="5">
    <location>
        <begin position="496"/>
        <end position="527"/>
    </location>
</feature>
<keyword evidence="3" id="KW-0802">TPR repeat</keyword>
<reference evidence="7 8" key="1">
    <citation type="submission" date="2024-04" db="EMBL/GenBank/DDBJ databases">
        <title>Tritrichomonas musculus Genome.</title>
        <authorList>
            <person name="Alves-Ferreira E."/>
            <person name="Grigg M."/>
            <person name="Lorenzi H."/>
            <person name="Galac M."/>
        </authorList>
    </citation>
    <scope>NUCLEOTIDE SEQUENCE [LARGE SCALE GENOMIC DNA]</scope>
    <source>
        <strain evidence="7 8">EAF2021</strain>
    </source>
</reference>
<dbReference type="InterPro" id="IPR006597">
    <property type="entry name" value="Sel1-like"/>
</dbReference>
<name>A0ABR2K4H5_9EUKA</name>
<evidence type="ECO:0000259" key="6">
    <source>
        <dbReference type="PROSITE" id="PS50011"/>
    </source>
</evidence>
<dbReference type="InterPro" id="IPR017441">
    <property type="entry name" value="Protein_kinase_ATP_BS"/>
</dbReference>
<dbReference type="PROSITE" id="PS00107">
    <property type="entry name" value="PROTEIN_KINASE_ATP"/>
    <property type="match status" value="1"/>
</dbReference>
<evidence type="ECO:0000256" key="3">
    <source>
        <dbReference type="PROSITE-ProRule" id="PRU00339"/>
    </source>
</evidence>
<dbReference type="PROSITE" id="PS00108">
    <property type="entry name" value="PROTEIN_KINASE_ST"/>
    <property type="match status" value="1"/>
</dbReference>
<dbReference type="PANTHER" id="PTHR24361">
    <property type="entry name" value="MITOGEN-ACTIVATED KINASE KINASE KINASE"/>
    <property type="match status" value="1"/>
</dbReference>
<keyword evidence="2 4" id="KW-0067">ATP-binding</keyword>
<gene>
    <name evidence="7" type="ORF">M9Y10_041160</name>
</gene>
<dbReference type="Pfam" id="PF08238">
    <property type="entry name" value="Sel1"/>
    <property type="match status" value="8"/>
</dbReference>
<keyword evidence="8" id="KW-1185">Reference proteome</keyword>
<dbReference type="Pfam" id="PF00069">
    <property type="entry name" value="Pkinase"/>
    <property type="match status" value="2"/>
</dbReference>
<dbReference type="InterPro" id="IPR008271">
    <property type="entry name" value="Ser/Thr_kinase_AS"/>
</dbReference>
<feature type="region of interest" description="Disordered" evidence="5">
    <location>
        <begin position="493"/>
        <end position="527"/>
    </location>
</feature>
<dbReference type="InterPro" id="IPR000719">
    <property type="entry name" value="Prot_kinase_dom"/>
</dbReference>
<evidence type="ECO:0000256" key="1">
    <source>
        <dbReference type="ARBA" id="ARBA00022741"/>
    </source>
</evidence>
<protein>
    <recommendedName>
        <fullName evidence="6">Protein kinase domain-containing protein</fullName>
    </recommendedName>
</protein>
<dbReference type="InterPro" id="IPR011009">
    <property type="entry name" value="Kinase-like_dom_sf"/>
</dbReference>
<evidence type="ECO:0000256" key="2">
    <source>
        <dbReference type="ARBA" id="ARBA00022840"/>
    </source>
</evidence>
<evidence type="ECO:0000313" key="7">
    <source>
        <dbReference type="EMBL" id="KAK8885708.1"/>
    </source>
</evidence>
<dbReference type="SUPFAM" id="SSF56112">
    <property type="entry name" value="Protein kinase-like (PK-like)"/>
    <property type="match status" value="3"/>
</dbReference>
<dbReference type="PROSITE" id="PS50011">
    <property type="entry name" value="PROTEIN_KINASE_DOM"/>
    <property type="match status" value="2"/>
</dbReference>
<accession>A0ABR2K4H5</accession>
<dbReference type="InterPro" id="IPR053235">
    <property type="entry name" value="Ser_Thr_kinase"/>
</dbReference>
<feature type="repeat" description="TPR" evidence="3">
    <location>
        <begin position="1802"/>
        <end position="1835"/>
    </location>
</feature>
<evidence type="ECO:0000256" key="4">
    <source>
        <dbReference type="PROSITE-ProRule" id="PRU10141"/>
    </source>
</evidence>
<feature type="domain" description="Protein kinase" evidence="6">
    <location>
        <begin position="187"/>
        <end position="442"/>
    </location>
</feature>
<comment type="caution">
    <text evidence="7">The sequence shown here is derived from an EMBL/GenBank/DDBJ whole genome shotgun (WGS) entry which is preliminary data.</text>
</comment>
<dbReference type="SMART" id="SM00671">
    <property type="entry name" value="SEL1"/>
    <property type="match status" value="7"/>
</dbReference>
<keyword evidence="1 4" id="KW-0547">Nucleotide-binding</keyword>
<dbReference type="Proteomes" id="UP001470230">
    <property type="component" value="Unassembled WGS sequence"/>
</dbReference>
<feature type="binding site" evidence="4">
    <location>
        <position position="1216"/>
    </location>
    <ligand>
        <name>ATP</name>
        <dbReference type="ChEBI" id="CHEBI:30616"/>
    </ligand>
</feature>
<proteinExistence type="predicted"/>
<organism evidence="7 8">
    <name type="scientific">Tritrichomonas musculus</name>
    <dbReference type="NCBI Taxonomy" id="1915356"/>
    <lineage>
        <taxon>Eukaryota</taxon>
        <taxon>Metamonada</taxon>
        <taxon>Parabasalia</taxon>
        <taxon>Tritrichomonadida</taxon>
        <taxon>Tritrichomonadidae</taxon>
        <taxon>Tritrichomonas</taxon>
    </lineage>
</organism>
<evidence type="ECO:0000313" key="8">
    <source>
        <dbReference type="Proteomes" id="UP001470230"/>
    </source>
</evidence>
<dbReference type="InterPro" id="IPR011990">
    <property type="entry name" value="TPR-like_helical_dom_sf"/>
</dbReference>
<dbReference type="EMBL" id="JAPFFF010000007">
    <property type="protein sequence ID" value="KAK8885708.1"/>
    <property type="molecule type" value="Genomic_DNA"/>
</dbReference>
<dbReference type="PROSITE" id="PS50005">
    <property type="entry name" value="TPR"/>
    <property type="match status" value="1"/>
</dbReference>
<dbReference type="SUPFAM" id="SSF81901">
    <property type="entry name" value="HCP-like"/>
    <property type="match status" value="2"/>
</dbReference>
<dbReference type="Gene3D" id="1.10.510.10">
    <property type="entry name" value="Transferase(Phosphotransferase) domain 1"/>
    <property type="match status" value="3"/>
</dbReference>